<evidence type="ECO:0000313" key="2">
    <source>
        <dbReference type="EMBL" id="KAF4109097.1"/>
    </source>
</evidence>
<dbReference type="Proteomes" id="UP000579812">
    <property type="component" value="Unassembled WGS sequence"/>
</dbReference>
<dbReference type="EMBL" id="JAAMOB010000009">
    <property type="protein sequence ID" value="KAF4109097.1"/>
    <property type="molecule type" value="Genomic_DNA"/>
</dbReference>
<gene>
    <name evidence="2" type="ORF">G5714_010170</name>
</gene>
<protein>
    <submittedName>
        <fullName evidence="2">Uncharacterized protein</fullName>
    </submittedName>
</protein>
<organism evidence="2 3">
    <name type="scientific">Onychostoma macrolepis</name>
    <dbReference type="NCBI Taxonomy" id="369639"/>
    <lineage>
        <taxon>Eukaryota</taxon>
        <taxon>Metazoa</taxon>
        <taxon>Chordata</taxon>
        <taxon>Craniata</taxon>
        <taxon>Vertebrata</taxon>
        <taxon>Euteleostomi</taxon>
        <taxon>Actinopterygii</taxon>
        <taxon>Neopterygii</taxon>
        <taxon>Teleostei</taxon>
        <taxon>Ostariophysi</taxon>
        <taxon>Cypriniformes</taxon>
        <taxon>Cyprinidae</taxon>
        <taxon>Acrossocheilinae</taxon>
        <taxon>Onychostoma</taxon>
    </lineage>
</organism>
<keyword evidence="3" id="KW-1185">Reference proteome</keyword>
<evidence type="ECO:0000313" key="3">
    <source>
        <dbReference type="Proteomes" id="UP000579812"/>
    </source>
</evidence>
<dbReference type="AlphaFoldDB" id="A0A7J6CP55"/>
<sequence>MEYKLYLQSKSTIPSSTKRRWSDCHKGFRKKQYKAWLQDPVRQDDTSNSEDENSSSCYKTETAPHHTSDDTSNSEDENSSPCYETDTESYHTTMDAEAYDNTQNYDGENPKTTQDKIYPTAKISNEESQLAILCYALRHTTTKSALGHLRESGDMHAHIAMDSRHQDDTFHILITCQSWTVVDKRESSEKYEIVSLLRFTLLITSCYLSSLVTLWRLGPVRKRVGQTAADRISGRSAEQHSCRIHWD</sequence>
<proteinExistence type="predicted"/>
<accession>A0A7J6CP55</accession>
<reference evidence="2 3" key="1">
    <citation type="submission" date="2020-04" db="EMBL/GenBank/DDBJ databases">
        <title>Chromosome-level genome assembly of a cyprinid fish Onychostoma macrolepis by integration of Nanopore Sequencing, Bionano and Hi-C technology.</title>
        <authorList>
            <person name="Wang D."/>
        </authorList>
    </citation>
    <scope>NUCLEOTIDE SEQUENCE [LARGE SCALE GENOMIC DNA]</scope>
    <source>
        <strain evidence="2">SWU-2019</strain>
        <tissue evidence="2">Muscle</tissue>
    </source>
</reference>
<comment type="caution">
    <text evidence="2">The sequence shown here is derived from an EMBL/GenBank/DDBJ whole genome shotgun (WGS) entry which is preliminary data.</text>
</comment>
<evidence type="ECO:0000256" key="1">
    <source>
        <dbReference type="SAM" id="MobiDB-lite"/>
    </source>
</evidence>
<feature type="region of interest" description="Disordered" evidence="1">
    <location>
        <begin position="1"/>
        <end position="88"/>
    </location>
</feature>
<name>A0A7J6CP55_9TELE</name>